<reference evidence="1 2" key="1">
    <citation type="submission" date="2011-02" db="EMBL/GenBank/DDBJ databases">
        <title>The Genome Sequence of Sphaeroforma arctica JP610.</title>
        <authorList>
            <consortium name="The Broad Institute Genome Sequencing Platform"/>
            <person name="Russ C."/>
            <person name="Cuomo C."/>
            <person name="Young S.K."/>
            <person name="Zeng Q."/>
            <person name="Gargeya S."/>
            <person name="Alvarado L."/>
            <person name="Berlin A."/>
            <person name="Chapman S.B."/>
            <person name="Chen Z."/>
            <person name="Freedman E."/>
            <person name="Gellesch M."/>
            <person name="Goldberg J."/>
            <person name="Griggs A."/>
            <person name="Gujja S."/>
            <person name="Heilman E."/>
            <person name="Heiman D."/>
            <person name="Howarth C."/>
            <person name="Mehta T."/>
            <person name="Neiman D."/>
            <person name="Pearson M."/>
            <person name="Roberts A."/>
            <person name="Saif S."/>
            <person name="Shea T."/>
            <person name="Shenoy N."/>
            <person name="Sisk P."/>
            <person name="Stolte C."/>
            <person name="Sykes S."/>
            <person name="White J."/>
            <person name="Yandava C."/>
            <person name="Burger G."/>
            <person name="Gray M.W."/>
            <person name="Holland P.W.H."/>
            <person name="King N."/>
            <person name="Lang F.B.F."/>
            <person name="Roger A.J."/>
            <person name="Ruiz-Trillo I."/>
            <person name="Haas B."/>
            <person name="Nusbaum C."/>
            <person name="Birren B."/>
        </authorList>
    </citation>
    <scope>NUCLEOTIDE SEQUENCE [LARGE SCALE GENOMIC DNA]</scope>
    <source>
        <strain evidence="1 2">JP610</strain>
    </source>
</reference>
<dbReference type="RefSeq" id="XP_014145410.1">
    <property type="nucleotide sequence ID" value="XM_014289935.1"/>
</dbReference>
<feature type="non-terminal residue" evidence="1">
    <location>
        <position position="59"/>
    </location>
</feature>
<proteinExistence type="predicted"/>
<organism evidence="1 2">
    <name type="scientific">Sphaeroforma arctica JP610</name>
    <dbReference type="NCBI Taxonomy" id="667725"/>
    <lineage>
        <taxon>Eukaryota</taxon>
        <taxon>Ichthyosporea</taxon>
        <taxon>Ichthyophonida</taxon>
        <taxon>Sphaeroforma</taxon>
    </lineage>
</organism>
<evidence type="ECO:0000313" key="1">
    <source>
        <dbReference type="EMBL" id="KNC71508.1"/>
    </source>
</evidence>
<accession>A0A0L0F5S4</accession>
<keyword evidence="2" id="KW-1185">Reference proteome</keyword>
<sequence>MNKMALKTTMPSRCSGQSISQQRQWLIRWSADNPEVRIKRRSTQSGVFEKDDQYTVLSH</sequence>
<name>A0A0L0F5S4_9EUKA</name>
<dbReference type="Proteomes" id="UP000054560">
    <property type="component" value="Unassembled WGS sequence"/>
</dbReference>
<evidence type="ECO:0000313" key="2">
    <source>
        <dbReference type="Proteomes" id="UP000054560"/>
    </source>
</evidence>
<gene>
    <name evidence="1" type="ORF">SARC_15952</name>
</gene>
<protein>
    <submittedName>
        <fullName evidence="1">Uncharacterized protein</fullName>
    </submittedName>
</protein>
<dbReference type="EMBL" id="KQ248661">
    <property type="protein sequence ID" value="KNC71508.1"/>
    <property type="molecule type" value="Genomic_DNA"/>
</dbReference>
<dbReference type="GeneID" id="25916456"/>
<dbReference type="AlphaFoldDB" id="A0A0L0F5S4"/>